<dbReference type="AlphaFoldDB" id="T0HGL3"/>
<name>T0HGL3_9SPHN</name>
<proteinExistence type="predicted"/>
<accession>T0HGL3</accession>
<evidence type="ECO:0000256" key="1">
    <source>
        <dbReference type="SAM" id="MobiDB-lite"/>
    </source>
</evidence>
<gene>
    <name evidence="2" type="ORF">RLDS_11310</name>
</gene>
<dbReference type="EMBL" id="ATDP01000087">
    <property type="protein sequence ID" value="EQB15496.1"/>
    <property type="molecule type" value="Genomic_DNA"/>
</dbReference>
<dbReference type="Proteomes" id="UP000015531">
    <property type="component" value="Unassembled WGS sequence"/>
</dbReference>
<evidence type="ECO:0000313" key="3">
    <source>
        <dbReference type="Proteomes" id="UP000015531"/>
    </source>
</evidence>
<evidence type="ECO:0000313" key="2">
    <source>
        <dbReference type="EMBL" id="EQB15496.1"/>
    </source>
</evidence>
<keyword evidence="3" id="KW-1185">Reference proteome</keyword>
<comment type="caution">
    <text evidence="2">The sequence shown here is derived from an EMBL/GenBank/DDBJ whole genome shotgun (WGS) entry which is preliminary data.</text>
</comment>
<organism evidence="2 3">
    <name type="scientific">Sphingobium lactosutens DS20</name>
    <dbReference type="NCBI Taxonomy" id="1331060"/>
    <lineage>
        <taxon>Bacteria</taxon>
        <taxon>Pseudomonadati</taxon>
        <taxon>Pseudomonadota</taxon>
        <taxon>Alphaproteobacteria</taxon>
        <taxon>Sphingomonadales</taxon>
        <taxon>Sphingomonadaceae</taxon>
        <taxon>Sphingobium</taxon>
    </lineage>
</organism>
<feature type="region of interest" description="Disordered" evidence="1">
    <location>
        <begin position="202"/>
        <end position="229"/>
    </location>
</feature>
<protein>
    <submittedName>
        <fullName evidence="2">Uncharacterized protein</fullName>
    </submittedName>
</protein>
<reference evidence="2 3" key="1">
    <citation type="journal article" date="2013" name="Genome Announc.">
        <title>Draft Genome Sequence of Sphingobium lactosutens Strain DS20T, Isolated from a Hexachlorocyclohexane Dumpsite.</title>
        <authorList>
            <person name="Kumar R."/>
            <person name="Dwivedi V."/>
            <person name="Negi V."/>
            <person name="Khurana J.P."/>
            <person name="Lal R."/>
        </authorList>
    </citation>
    <scope>NUCLEOTIDE SEQUENCE [LARGE SCALE GENOMIC DNA]</scope>
    <source>
        <strain evidence="2 3">DS20</strain>
    </source>
</reference>
<sequence>MHTASQALAIERQASAQPSLAERVSRPKTRAILGLMRLNFLSVAAFWRLLLRMVGREIPLMINYLELAYDIPTPTREDAISLQLEFLASAQVPHQRQEVVKCGSTFYFSRAFEIAWLTDKKTKRPKCLALYADRPSKLASPIMGSNCLHIEWRFAGFGAVRAAGVSCLEDLIDFDHESFWNTSVRMLRLPGKTEQGRMLAGRASHASDAAHRKRARSAHSEAKVGGALKDQCA</sequence>
<dbReference type="eggNOG" id="COG2244">
    <property type="taxonomic scope" value="Bacteria"/>
</dbReference>